<dbReference type="InterPro" id="IPR015985">
    <property type="entry name" value="TehB-like_dom"/>
</dbReference>
<keyword evidence="2" id="KW-0808">Transferase</keyword>
<evidence type="ECO:0000313" key="3">
    <source>
        <dbReference type="Proteomes" id="UP001154272"/>
    </source>
</evidence>
<dbReference type="GO" id="GO:0032259">
    <property type="term" value="P:methylation"/>
    <property type="evidence" value="ECO:0007669"/>
    <property type="project" value="UniProtKB-KW"/>
</dbReference>
<dbReference type="NCBIfam" id="NF008405">
    <property type="entry name" value="PRK11207.1"/>
    <property type="match status" value="1"/>
</dbReference>
<dbReference type="SUPFAM" id="SSF53335">
    <property type="entry name" value="S-adenosyl-L-methionine-dependent methyltransferases"/>
    <property type="match status" value="1"/>
</dbReference>
<evidence type="ECO:0000313" key="2">
    <source>
        <dbReference type="EMBL" id="CAI3935483.1"/>
    </source>
</evidence>
<reference evidence="2" key="1">
    <citation type="submission" date="2022-10" db="EMBL/GenBank/DDBJ databases">
        <authorList>
            <person name="Botero Cardona J."/>
        </authorList>
    </citation>
    <scope>NUCLEOTIDE SEQUENCE</scope>
    <source>
        <strain evidence="2">R-83534</strain>
    </source>
</reference>
<protein>
    <submittedName>
        <fullName evidence="2">Trans-aconitate methyltransferase (Tam) (PDB:2P35)</fullName>
    </submittedName>
</protein>
<name>A0ABN8W5G4_9PROT</name>
<gene>
    <name evidence="2" type="ORF">R83534S58_LOCUS800</name>
</gene>
<dbReference type="NCBIfam" id="TIGR00477">
    <property type="entry name" value="tehB"/>
    <property type="match status" value="1"/>
</dbReference>
<proteinExistence type="predicted"/>
<keyword evidence="2" id="KW-0489">Methyltransferase</keyword>
<dbReference type="CDD" id="cd02440">
    <property type="entry name" value="AdoMet_MTases"/>
    <property type="match status" value="1"/>
</dbReference>
<comment type="caution">
    <text evidence="2">The sequence shown here is derived from an EMBL/GenBank/DDBJ whole genome shotgun (WGS) entry which is preliminary data.</text>
</comment>
<organism evidence="2 3">
    <name type="scientific">Commensalibacter papalotli</name>
    <name type="common">ex Botero et al. 2024</name>
    <dbReference type="NCBI Taxonomy" id="2972766"/>
    <lineage>
        <taxon>Bacteria</taxon>
        <taxon>Pseudomonadati</taxon>
        <taxon>Pseudomonadota</taxon>
        <taxon>Alphaproteobacteria</taxon>
        <taxon>Acetobacterales</taxon>
        <taxon>Acetobacteraceae</taxon>
    </lineage>
</organism>
<dbReference type="InterPro" id="IPR004537">
    <property type="entry name" value="Tellurite-R_MeTrfase_TehB"/>
</dbReference>
<dbReference type="Pfam" id="PF03848">
    <property type="entry name" value="TehB"/>
    <property type="match status" value="1"/>
</dbReference>
<dbReference type="InterPro" id="IPR029063">
    <property type="entry name" value="SAM-dependent_MTases_sf"/>
</dbReference>
<dbReference type="Gene3D" id="3.40.50.150">
    <property type="entry name" value="Vaccinia Virus protein VP39"/>
    <property type="match status" value="1"/>
</dbReference>
<sequence>MDLSKDYFSNKYNLMHPHSEIVEAMPQLKVGKALDLGCGGGRNSLYLAQQGFTVDAWDHNPDSIQKLDMICVNESINTITTKIVDFNGMDFSGQYDLILSTVVLMFLQPSSIPNIIKNMQNATKVGGYNLIVSAMDTDDYPCTLDFFTFLFKLKELASYYDGWTIKKYNEDTGLLHKTDQNGNRIKLRFATLLAQKN</sequence>
<keyword evidence="3" id="KW-1185">Reference proteome</keyword>
<dbReference type="EMBL" id="CAMXCH010000001">
    <property type="protein sequence ID" value="CAI3935483.1"/>
    <property type="molecule type" value="Genomic_DNA"/>
</dbReference>
<dbReference type="Proteomes" id="UP001154272">
    <property type="component" value="Unassembled WGS sequence"/>
</dbReference>
<evidence type="ECO:0000259" key="1">
    <source>
        <dbReference type="Pfam" id="PF03848"/>
    </source>
</evidence>
<accession>A0ABN8W5G4</accession>
<dbReference type="PANTHER" id="PTHR43861">
    <property type="entry name" value="TRANS-ACONITATE 2-METHYLTRANSFERASE-RELATED"/>
    <property type="match status" value="1"/>
</dbReference>
<feature type="domain" description="Tellurite resistance methyltransferase TehB-like" evidence="1">
    <location>
        <begin position="5"/>
        <end position="193"/>
    </location>
</feature>
<dbReference type="GO" id="GO:0008168">
    <property type="term" value="F:methyltransferase activity"/>
    <property type="evidence" value="ECO:0007669"/>
    <property type="project" value="UniProtKB-KW"/>
</dbReference>
<dbReference type="RefSeq" id="WP_282023560.1">
    <property type="nucleotide sequence ID" value="NZ_CAMXCH010000001.1"/>
</dbReference>